<name>A0A7W9JEC3_9ACTN</name>
<dbReference type="Proteomes" id="UP000549971">
    <property type="component" value="Unassembled WGS sequence"/>
</dbReference>
<keyword evidence="2" id="KW-1185">Reference proteome</keyword>
<proteinExistence type="predicted"/>
<comment type="caution">
    <text evidence="1">The sequence shown here is derived from an EMBL/GenBank/DDBJ whole genome shotgun (WGS) entry which is preliminary data.</text>
</comment>
<dbReference type="AlphaFoldDB" id="A0A7W9JEC3"/>
<protein>
    <recommendedName>
        <fullName evidence="3">Resolvase/invertase-type recombinase catalytic domain-containing protein</fullName>
    </recommendedName>
</protein>
<sequence length="115" mass="12988">MSGVDYTRPLMLGYARRDLYITDDQVETMKEELRQFAQLEGFTRGTVYVEEADSAPAAYEALVASVNRYEVTAIVLPCLRHLGLLGDTQQVKRRFEQETGARIILPPLSNITHTP</sequence>
<accession>A0A7W9JEC3</accession>
<organism evidence="1 2">
    <name type="scientific">Kribbella italica</name>
    <dbReference type="NCBI Taxonomy" id="1540520"/>
    <lineage>
        <taxon>Bacteria</taxon>
        <taxon>Bacillati</taxon>
        <taxon>Actinomycetota</taxon>
        <taxon>Actinomycetes</taxon>
        <taxon>Propionibacteriales</taxon>
        <taxon>Kribbellaceae</taxon>
        <taxon>Kribbella</taxon>
    </lineage>
</organism>
<evidence type="ECO:0008006" key="3">
    <source>
        <dbReference type="Google" id="ProtNLM"/>
    </source>
</evidence>
<reference evidence="1 2" key="1">
    <citation type="submission" date="2020-08" db="EMBL/GenBank/DDBJ databases">
        <title>Sequencing the genomes of 1000 actinobacteria strains.</title>
        <authorList>
            <person name="Klenk H.-P."/>
        </authorList>
    </citation>
    <scope>NUCLEOTIDE SEQUENCE [LARGE SCALE GENOMIC DNA]</scope>
    <source>
        <strain evidence="1 2">DSM 28967</strain>
    </source>
</reference>
<evidence type="ECO:0000313" key="1">
    <source>
        <dbReference type="EMBL" id="MBB5840589.1"/>
    </source>
</evidence>
<dbReference type="RefSeq" id="WP_184803052.1">
    <property type="nucleotide sequence ID" value="NZ_JACHMY010000001.1"/>
</dbReference>
<dbReference type="EMBL" id="JACHMY010000001">
    <property type="protein sequence ID" value="MBB5840589.1"/>
    <property type="molecule type" value="Genomic_DNA"/>
</dbReference>
<evidence type="ECO:0000313" key="2">
    <source>
        <dbReference type="Proteomes" id="UP000549971"/>
    </source>
</evidence>
<gene>
    <name evidence="1" type="ORF">HDA39_007323</name>
</gene>